<gene>
    <name evidence="11" type="ORF">AAIG11_15880</name>
</gene>
<dbReference type="PANTHER" id="PTHR35011:SF10">
    <property type="entry name" value="TRAP TRANSPORTER SMALL PERMEASE PROTEIN"/>
    <property type="match status" value="1"/>
</dbReference>
<dbReference type="InterPro" id="IPR055348">
    <property type="entry name" value="DctQ"/>
</dbReference>
<comment type="subcellular location">
    <subcellularLocation>
        <location evidence="1">Cell inner membrane</location>
        <topology evidence="1">Multi-pass membrane protein</topology>
    </subcellularLocation>
</comment>
<evidence type="ECO:0000256" key="1">
    <source>
        <dbReference type="ARBA" id="ARBA00004429"/>
    </source>
</evidence>
<dbReference type="Pfam" id="PF04290">
    <property type="entry name" value="DctQ"/>
    <property type="match status" value="1"/>
</dbReference>
<evidence type="ECO:0000256" key="7">
    <source>
        <dbReference type="ARBA" id="ARBA00023136"/>
    </source>
</evidence>
<name>A0ABU9VXR4_9CLOT</name>
<reference evidence="11 12" key="1">
    <citation type="submission" date="2024-04" db="EMBL/GenBank/DDBJ databases">
        <title>Genome sequencing and metabolic network reconstruction of aminoacids and betaine degradation by Anoxynatronum sibiricum.</title>
        <authorList>
            <person name="Detkova E.N."/>
            <person name="Boltjanskaja Y.V."/>
            <person name="Mardanov A.V."/>
            <person name="Kevbrin V."/>
        </authorList>
    </citation>
    <scope>NUCLEOTIDE SEQUENCE [LARGE SCALE GENOMIC DNA]</scope>
    <source>
        <strain evidence="11 12">Z-7981</strain>
    </source>
</reference>
<keyword evidence="2" id="KW-0813">Transport</keyword>
<evidence type="ECO:0000256" key="8">
    <source>
        <dbReference type="ARBA" id="ARBA00038436"/>
    </source>
</evidence>
<evidence type="ECO:0000259" key="10">
    <source>
        <dbReference type="Pfam" id="PF04290"/>
    </source>
</evidence>
<comment type="caution">
    <text evidence="11">The sequence shown here is derived from an EMBL/GenBank/DDBJ whole genome shotgun (WGS) entry which is preliminary data.</text>
</comment>
<dbReference type="InterPro" id="IPR007387">
    <property type="entry name" value="TRAP_DctQ"/>
</dbReference>
<protein>
    <submittedName>
        <fullName evidence="11">TRAP transporter small permease</fullName>
    </submittedName>
</protein>
<keyword evidence="3" id="KW-1003">Cell membrane</keyword>
<keyword evidence="4" id="KW-0997">Cell inner membrane</keyword>
<dbReference type="EMBL" id="JBCITM010000025">
    <property type="protein sequence ID" value="MEN1761968.1"/>
    <property type="molecule type" value="Genomic_DNA"/>
</dbReference>
<keyword evidence="5 9" id="KW-0812">Transmembrane</keyword>
<accession>A0ABU9VXR4</accession>
<dbReference type="PANTHER" id="PTHR35011">
    <property type="entry name" value="2,3-DIKETO-L-GULONATE TRAP TRANSPORTER SMALL PERMEASE PROTEIN YIAM"/>
    <property type="match status" value="1"/>
</dbReference>
<keyword evidence="12" id="KW-1185">Reference proteome</keyword>
<evidence type="ECO:0000313" key="12">
    <source>
        <dbReference type="Proteomes" id="UP001407405"/>
    </source>
</evidence>
<proteinExistence type="inferred from homology"/>
<evidence type="ECO:0000256" key="9">
    <source>
        <dbReference type="SAM" id="Phobius"/>
    </source>
</evidence>
<comment type="similarity">
    <text evidence="8">Belongs to the TRAP transporter small permease family.</text>
</comment>
<feature type="transmembrane region" description="Helical" evidence="9">
    <location>
        <begin position="44"/>
        <end position="68"/>
    </location>
</feature>
<feature type="transmembrane region" description="Helical" evidence="9">
    <location>
        <begin position="89"/>
        <end position="110"/>
    </location>
</feature>
<organism evidence="11 12">
    <name type="scientific">Anoxynatronum sibiricum</name>
    <dbReference type="NCBI Taxonomy" id="210623"/>
    <lineage>
        <taxon>Bacteria</taxon>
        <taxon>Bacillati</taxon>
        <taxon>Bacillota</taxon>
        <taxon>Clostridia</taxon>
        <taxon>Eubacteriales</taxon>
        <taxon>Clostridiaceae</taxon>
        <taxon>Anoxynatronum</taxon>
    </lineage>
</organism>
<evidence type="ECO:0000256" key="3">
    <source>
        <dbReference type="ARBA" id="ARBA00022475"/>
    </source>
</evidence>
<evidence type="ECO:0000256" key="5">
    <source>
        <dbReference type="ARBA" id="ARBA00022692"/>
    </source>
</evidence>
<dbReference type="RefSeq" id="WP_343187251.1">
    <property type="nucleotide sequence ID" value="NZ_JBCITM010000025.1"/>
</dbReference>
<feature type="transmembrane region" description="Helical" evidence="9">
    <location>
        <begin position="130"/>
        <end position="150"/>
    </location>
</feature>
<evidence type="ECO:0000256" key="2">
    <source>
        <dbReference type="ARBA" id="ARBA00022448"/>
    </source>
</evidence>
<keyword evidence="7 9" id="KW-0472">Membrane</keyword>
<evidence type="ECO:0000256" key="6">
    <source>
        <dbReference type="ARBA" id="ARBA00022989"/>
    </source>
</evidence>
<feature type="domain" description="Tripartite ATP-independent periplasmic transporters DctQ component" evidence="10">
    <location>
        <begin position="27"/>
        <end position="157"/>
    </location>
</feature>
<feature type="transmembrane region" description="Helical" evidence="9">
    <location>
        <begin position="12"/>
        <end position="32"/>
    </location>
</feature>
<evidence type="ECO:0000256" key="4">
    <source>
        <dbReference type="ARBA" id="ARBA00022519"/>
    </source>
</evidence>
<evidence type="ECO:0000313" key="11">
    <source>
        <dbReference type="EMBL" id="MEN1761968.1"/>
    </source>
</evidence>
<keyword evidence="6 9" id="KW-1133">Transmembrane helix</keyword>
<sequence length="167" mass="18148">MQSVKKAVTTLTKAATLISIIVIFGTMMLTVFDVLGRFIFNKPIAGTFELTRIGLAMIVFPALGVAQLEKENIGITIVYDRLGLTVRKVLDVLIAVVSLVLFSIVFWQMIKHAQRIQASGLITSVLRMPVHPWILAGAAGVFVLVLVLIIDFIETIQALKGGNAGDE</sequence>
<dbReference type="Proteomes" id="UP001407405">
    <property type="component" value="Unassembled WGS sequence"/>
</dbReference>